<gene>
    <name evidence="7" type="primary">LOC107225856</name>
</gene>
<organism evidence="7">
    <name type="scientific">Neodiprion lecontei</name>
    <name type="common">Redheaded pine sawfly</name>
    <dbReference type="NCBI Taxonomy" id="441921"/>
    <lineage>
        <taxon>Eukaryota</taxon>
        <taxon>Metazoa</taxon>
        <taxon>Ecdysozoa</taxon>
        <taxon>Arthropoda</taxon>
        <taxon>Hexapoda</taxon>
        <taxon>Insecta</taxon>
        <taxon>Pterygota</taxon>
        <taxon>Neoptera</taxon>
        <taxon>Endopterygota</taxon>
        <taxon>Hymenoptera</taxon>
        <taxon>Tenthredinoidea</taxon>
        <taxon>Diprionidae</taxon>
        <taxon>Diprioninae</taxon>
        <taxon>Neodiprion</taxon>
    </lineage>
</organism>
<keyword evidence="6" id="KW-1185">Reference proteome</keyword>
<keyword evidence="2" id="KW-1015">Disulfide bond</keyword>
<reference evidence="7" key="1">
    <citation type="submission" date="2025-08" db="UniProtKB">
        <authorList>
            <consortium name="RefSeq"/>
        </authorList>
    </citation>
    <scope>IDENTIFICATION</scope>
    <source>
        <tissue evidence="7">Thorax and Abdomen</tissue>
    </source>
</reference>
<dbReference type="FunCoup" id="A0A6J0C5X6">
    <property type="interactions" value="93"/>
</dbReference>
<keyword evidence="3" id="KW-0325">Glycoprotein</keyword>
<dbReference type="SUPFAM" id="SSF56436">
    <property type="entry name" value="C-type lectin-like"/>
    <property type="match status" value="1"/>
</dbReference>
<evidence type="ECO:0000256" key="1">
    <source>
        <dbReference type="ARBA" id="ARBA00022734"/>
    </source>
</evidence>
<evidence type="ECO:0000256" key="4">
    <source>
        <dbReference type="SAM" id="SignalP"/>
    </source>
</evidence>
<dbReference type="InParanoid" id="A0A6J0C5X6"/>
<dbReference type="KEGG" id="nlo:107225856"/>
<keyword evidence="1" id="KW-0430">Lectin</keyword>
<protein>
    <submittedName>
        <fullName evidence="7">C-type lectin domain family 4 member K</fullName>
    </submittedName>
</protein>
<keyword evidence="4" id="KW-0732">Signal</keyword>
<dbReference type="InterPro" id="IPR016187">
    <property type="entry name" value="CTDL_fold"/>
</dbReference>
<evidence type="ECO:0000259" key="5">
    <source>
        <dbReference type="PROSITE" id="PS50041"/>
    </source>
</evidence>
<feature type="chain" id="PRO_5026822272" evidence="4">
    <location>
        <begin position="31"/>
        <end position="158"/>
    </location>
</feature>
<evidence type="ECO:0000313" key="7">
    <source>
        <dbReference type="RefSeq" id="XP_015521937.1"/>
    </source>
</evidence>
<dbReference type="InterPro" id="IPR001304">
    <property type="entry name" value="C-type_lectin-like"/>
</dbReference>
<dbReference type="SMART" id="SM00034">
    <property type="entry name" value="CLECT"/>
    <property type="match status" value="1"/>
</dbReference>
<evidence type="ECO:0000256" key="2">
    <source>
        <dbReference type="ARBA" id="ARBA00023157"/>
    </source>
</evidence>
<feature type="signal peptide" evidence="4">
    <location>
        <begin position="1"/>
        <end position="30"/>
    </location>
</feature>
<dbReference type="GO" id="GO:0030246">
    <property type="term" value="F:carbohydrate binding"/>
    <property type="evidence" value="ECO:0007669"/>
    <property type="project" value="UniProtKB-KW"/>
</dbReference>
<dbReference type="InterPro" id="IPR052309">
    <property type="entry name" value="C-type_Lectin_Domain_Fam1"/>
</dbReference>
<dbReference type="PANTHER" id="PTHR46490:SF6">
    <property type="entry name" value="ASIALOGLYCOPROTEIN RECEPTOR 1-LIKE-RELATED"/>
    <property type="match status" value="1"/>
</dbReference>
<accession>A0A6J0C5X6</accession>
<dbReference type="InterPro" id="IPR016186">
    <property type="entry name" value="C-type_lectin-like/link_sf"/>
</dbReference>
<dbReference type="PROSITE" id="PS00615">
    <property type="entry name" value="C_TYPE_LECTIN_1"/>
    <property type="match status" value="1"/>
</dbReference>
<dbReference type="CDD" id="cd00037">
    <property type="entry name" value="CLECT"/>
    <property type="match status" value="1"/>
</dbReference>
<name>A0A6J0C5X6_NEOLC</name>
<dbReference type="RefSeq" id="XP_015521937.1">
    <property type="nucleotide sequence ID" value="XM_015666451.2"/>
</dbReference>
<dbReference type="Pfam" id="PF00059">
    <property type="entry name" value="Lectin_C"/>
    <property type="match status" value="1"/>
</dbReference>
<dbReference type="AlphaFoldDB" id="A0A6J0C5X6"/>
<dbReference type="OrthoDB" id="538816at2759"/>
<dbReference type="GeneID" id="107225856"/>
<sequence length="158" mass="17541">MASLFKSLSLIQIATCLLTVFAVFCCLVEAHTSLASGYTEYTDEKVAYKIHADPKTWLEAKQVCAEEGGSLAFIDTRKKIRFLGSKKSQGVQLWVGISRTSPSTDWSRVDCDDTLYYLPWAPYEPSNSQNCVAIKGCSAGLSSQNCFDRKAFVCEKRV</sequence>
<dbReference type="InterPro" id="IPR018378">
    <property type="entry name" value="C-type_lectin_CS"/>
</dbReference>
<feature type="domain" description="C-type lectin" evidence="5">
    <location>
        <begin position="48"/>
        <end position="155"/>
    </location>
</feature>
<dbReference type="Proteomes" id="UP000829291">
    <property type="component" value="Chromosome 7"/>
</dbReference>
<dbReference type="Gene3D" id="3.10.100.10">
    <property type="entry name" value="Mannose-Binding Protein A, subunit A"/>
    <property type="match status" value="1"/>
</dbReference>
<evidence type="ECO:0000256" key="3">
    <source>
        <dbReference type="ARBA" id="ARBA00023180"/>
    </source>
</evidence>
<evidence type="ECO:0000313" key="6">
    <source>
        <dbReference type="Proteomes" id="UP000829291"/>
    </source>
</evidence>
<dbReference type="PANTHER" id="PTHR46490">
    <property type="entry name" value="C-TYPE LECTIN DOMAIN FAMILY 12 MEMBER A-RELATED"/>
    <property type="match status" value="1"/>
</dbReference>
<proteinExistence type="predicted"/>
<dbReference type="PROSITE" id="PS50041">
    <property type="entry name" value="C_TYPE_LECTIN_2"/>
    <property type="match status" value="1"/>
</dbReference>